<evidence type="ECO:0000256" key="6">
    <source>
        <dbReference type="ARBA" id="ARBA00022605"/>
    </source>
</evidence>
<dbReference type="GO" id="GO:0004350">
    <property type="term" value="F:glutamate-5-semialdehyde dehydrogenase activity"/>
    <property type="evidence" value="ECO:0007669"/>
    <property type="project" value="UniProtKB-UniRule"/>
</dbReference>
<dbReference type="InterPro" id="IPR005715">
    <property type="entry name" value="Glu_5kinase/COase_Synthase"/>
</dbReference>
<comment type="catalytic activity">
    <reaction evidence="16 17">
        <text>L-glutamate + ATP = L-glutamyl 5-phosphate + ADP</text>
        <dbReference type="Rhea" id="RHEA:14877"/>
        <dbReference type="ChEBI" id="CHEBI:29985"/>
        <dbReference type="ChEBI" id="CHEBI:30616"/>
        <dbReference type="ChEBI" id="CHEBI:58274"/>
        <dbReference type="ChEBI" id="CHEBI:456216"/>
        <dbReference type="EC" id="2.7.2.11"/>
    </reaction>
</comment>
<dbReference type="NCBIfam" id="TIGR01092">
    <property type="entry name" value="P5CS"/>
    <property type="match status" value="1"/>
</dbReference>
<dbReference type="GO" id="GO:0005737">
    <property type="term" value="C:cytoplasm"/>
    <property type="evidence" value="ECO:0007669"/>
    <property type="project" value="UniProtKB-UniRule"/>
</dbReference>
<comment type="pathway">
    <text evidence="2 17">Amino-acid biosynthesis; L-proline biosynthesis; L-glutamate 5-semialdehyde from L-glutamate: step 2/2.</text>
</comment>
<dbReference type="InterPro" id="IPR020593">
    <property type="entry name" value="G-glutamylP_reductase_CS"/>
</dbReference>
<dbReference type="Pfam" id="PF00696">
    <property type="entry name" value="AA_kinase"/>
    <property type="match status" value="1"/>
</dbReference>
<dbReference type="NCBIfam" id="NF001221">
    <property type="entry name" value="PRK00197.1"/>
    <property type="match status" value="1"/>
</dbReference>
<dbReference type="HAMAP" id="MF_00412">
    <property type="entry name" value="ProA"/>
    <property type="match status" value="1"/>
</dbReference>
<evidence type="ECO:0000256" key="11">
    <source>
        <dbReference type="ARBA" id="ARBA00022840"/>
    </source>
</evidence>
<dbReference type="GO" id="GO:0005524">
    <property type="term" value="F:ATP binding"/>
    <property type="evidence" value="ECO:0007669"/>
    <property type="project" value="UniProtKB-UniRule"/>
</dbReference>
<feature type="domain" description="Aspartate/glutamate/uridylate kinase" evidence="19">
    <location>
        <begin position="15"/>
        <end position="260"/>
    </location>
</feature>
<dbReference type="AlphaFoldDB" id="A5GZ76"/>
<dbReference type="InterPro" id="IPR036393">
    <property type="entry name" value="AceGlu_kinase-like_sf"/>
</dbReference>
<dbReference type="EC" id="2.7.2.11" evidence="17"/>
<protein>
    <recommendedName>
        <fullName evidence="17">Delta-1-pyrroline-5-carboxylate synthase</fullName>
    </recommendedName>
    <domain>
        <recommendedName>
            <fullName evidence="17">Glutamate 5-kinase</fullName>
            <shortName evidence="17">GK</shortName>
            <ecNumber evidence="17">2.7.2.11</ecNumber>
        </recommendedName>
        <alternativeName>
            <fullName evidence="17">Gamma-glutamyl kinase</fullName>
        </alternativeName>
    </domain>
    <domain>
        <recommendedName>
            <fullName evidence="17">Gamma-glutamyl phosphate reductase</fullName>
            <shortName evidence="17">GPR</shortName>
            <ecNumber evidence="17">1.2.1.41</ecNumber>
        </recommendedName>
        <alternativeName>
            <fullName evidence="17">Glutamate-5-semialdehyde dehydrogenase</fullName>
        </alternativeName>
        <alternativeName>
            <fullName evidence="17">Glutamyl-gamma-semialdehyde dehydrogenase</fullName>
        </alternativeName>
    </domain>
</protein>
<dbReference type="EMBL" id="DQ431113">
    <property type="protein sequence ID" value="ABG74923.1"/>
    <property type="molecule type" value="mRNA"/>
</dbReference>
<proteinExistence type="evidence at transcript level"/>
<comment type="similarity">
    <text evidence="4 17">In the C-terminal section; belongs to the gamma-glutamyl phosphate reductase family.</text>
</comment>
<dbReference type="CDD" id="cd07079">
    <property type="entry name" value="ALDH_F18-19_ProA-GPR"/>
    <property type="match status" value="1"/>
</dbReference>
<comment type="catalytic activity">
    <reaction evidence="15 17">
        <text>L-glutamate 5-semialdehyde + phosphate + NADP(+) = L-glutamyl 5-phosphate + NADPH + H(+)</text>
        <dbReference type="Rhea" id="RHEA:19541"/>
        <dbReference type="ChEBI" id="CHEBI:15378"/>
        <dbReference type="ChEBI" id="CHEBI:43474"/>
        <dbReference type="ChEBI" id="CHEBI:57783"/>
        <dbReference type="ChEBI" id="CHEBI:58066"/>
        <dbReference type="ChEBI" id="CHEBI:58274"/>
        <dbReference type="ChEBI" id="CHEBI:58349"/>
        <dbReference type="EC" id="1.2.1.41"/>
    </reaction>
</comment>
<dbReference type="NCBIfam" id="TIGR01027">
    <property type="entry name" value="proB"/>
    <property type="match status" value="1"/>
</dbReference>
<evidence type="ECO:0000256" key="15">
    <source>
        <dbReference type="ARBA" id="ARBA00049024"/>
    </source>
</evidence>
<keyword evidence="13 17" id="KW-0560">Oxidoreductase</keyword>
<reference evidence="20" key="1">
    <citation type="submission" date="2006-03" db="EMBL/GenBank/DDBJ databases">
        <title>Identification of salt-induced genes of Aegiceras corniculatum.</title>
        <authorList>
            <person name="Fu X."/>
            <person name="Shi S."/>
        </authorList>
    </citation>
    <scope>NUCLEOTIDE SEQUENCE</scope>
</reference>
<dbReference type="GO" id="GO:0004349">
    <property type="term" value="F:glutamate 5-kinase activity"/>
    <property type="evidence" value="ECO:0007669"/>
    <property type="project" value="UniProtKB-UniRule"/>
</dbReference>
<evidence type="ECO:0000256" key="14">
    <source>
        <dbReference type="ARBA" id="ARBA00023268"/>
    </source>
</evidence>
<evidence type="ECO:0000256" key="12">
    <source>
        <dbReference type="ARBA" id="ARBA00022857"/>
    </source>
</evidence>
<dbReference type="SUPFAM" id="SSF53720">
    <property type="entry name" value="ALDH-like"/>
    <property type="match status" value="1"/>
</dbReference>
<name>A5GZ76_9ERIC</name>
<dbReference type="InterPro" id="IPR001048">
    <property type="entry name" value="Asp/Glu/Uridylate_kinase"/>
</dbReference>
<gene>
    <name evidence="20" type="primary">P5CS</name>
</gene>
<evidence type="ECO:0000256" key="10">
    <source>
        <dbReference type="ARBA" id="ARBA00022777"/>
    </source>
</evidence>
<organism evidence="20">
    <name type="scientific">Aegiceras corniculatum</name>
    <dbReference type="NCBI Taxonomy" id="59970"/>
    <lineage>
        <taxon>Eukaryota</taxon>
        <taxon>Viridiplantae</taxon>
        <taxon>Streptophyta</taxon>
        <taxon>Embryophyta</taxon>
        <taxon>Tracheophyta</taxon>
        <taxon>Spermatophyta</taxon>
        <taxon>Magnoliopsida</taxon>
        <taxon>eudicotyledons</taxon>
        <taxon>Gunneridae</taxon>
        <taxon>Pentapetalae</taxon>
        <taxon>asterids</taxon>
        <taxon>Ericales</taxon>
        <taxon>Primulaceae</taxon>
        <taxon>Aegiceras</taxon>
    </lineage>
</organism>
<evidence type="ECO:0000256" key="7">
    <source>
        <dbReference type="ARBA" id="ARBA00022650"/>
    </source>
</evidence>
<dbReference type="InterPro" id="IPR001057">
    <property type="entry name" value="Glu/AcGlu_kinase"/>
</dbReference>
<keyword evidence="14" id="KW-0511">Multifunctional enzyme</keyword>
<dbReference type="UniPathway" id="UPA00098">
    <property type="reaction ID" value="UER00359"/>
</dbReference>
<dbReference type="FunFam" id="3.40.1160.10:FF:000013">
    <property type="entry name" value="Delta-1-pyrroline-5-carboxylate synthase"/>
    <property type="match status" value="1"/>
</dbReference>
<comment type="similarity">
    <text evidence="5 17">In the N-terminal section; belongs to the glutamate 5-kinase family.</text>
</comment>
<keyword evidence="12 17" id="KW-0521">NADP</keyword>
<keyword evidence="9 17" id="KW-0547">Nucleotide-binding</keyword>
<accession>A5GZ76</accession>
<evidence type="ECO:0000259" key="19">
    <source>
        <dbReference type="Pfam" id="PF00696"/>
    </source>
</evidence>
<dbReference type="Gene3D" id="3.40.605.10">
    <property type="entry name" value="Aldehyde Dehydrogenase, Chain A, domain 1"/>
    <property type="match status" value="1"/>
</dbReference>
<dbReference type="PROSITE" id="PS01223">
    <property type="entry name" value="PROA"/>
    <property type="match status" value="1"/>
</dbReference>
<comment type="function">
    <text evidence="1 17">P5CS plays a key role in proline biosynthesis, leading to osmoregulation in plants.</text>
</comment>
<evidence type="ECO:0000259" key="18">
    <source>
        <dbReference type="Pfam" id="PF00171"/>
    </source>
</evidence>
<dbReference type="PANTHER" id="PTHR11063:SF8">
    <property type="entry name" value="DELTA-1-PYRROLINE-5-CARBOXYLATE SYNTHASE"/>
    <property type="match status" value="1"/>
</dbReference>
<dbReference type="GO" id="GO:0055129">
    <property type="term" value="P:L-proline biosynthetic process"/>
    <property type="evidence" value="ECO:0007669"/>
    <property type="project" value="UniProtKB-UniPathway"/>
</dbReference>
<dbReference type="Pfam" id="PF00171">
    <property type="entry name" value="Aldedh"/>
    <property type="match status" value="1"/>
</dbReference>
<evidence type="ECO:0000256" key="17">
    <source>
        <dbReference type="PIRNR" id="PIRNR036429"/>
    </source>
</evidence>
<evidence type="ECO:0000256" key="5">
    <source>
        <dbReference type="ARBA" id="ARBA00009302"/>
    </source>
</evidence>
<dbReference type="InterPro" id="IPR000965">
    <property type="entry name" value="GPR_dom"/>
</dbReference>
<dbReference type="PIRSF" id="PIRSF036429">
    <property type="entry name" value="P5C_syn"/>
    <property type="match status" value="1"/>
</dbReference>
<dbReference type="PRINTS" id="PR00474">
    <property type="entry name" value="GLU5KINASE"/>
</dbReference>
<feature type="domain" description="Aldehyde dehydrogenase" evidence="18">
    <location>
        <begin position="297"/>
        <end position="558"/>
    </location>
</feature>
<dbReference type="EC" id="1.2.1.41" evidence="17"/>
<comment type="pathway">
    <text evidence="3 17">Amino-acid biosynthesis; L-proline biosynthesis; L-glutamate 5-semialdehyde from L-glutamate: step 1/2.</text>
</comment>
<evidence type="ECO:0000256" key="3">
    <source>
        <dbReference type="ARBA" id="ARBA00005185"/>
    </source>
</evidence>
<keyword evidence="10 17" id="KW-0418">Kinase</keyword>
<dbReference type="Gene3D" id="3.40.309.10">
    <property type="entry name" value="Aldehyde Dehydrogenase, Chain A, domain 2"/>
    <property type="match status" value="1"/>
</dbReference>
<dbReference type="InterPro" id="IPR016163">
    <property type="entry name" value="Ald_DH_C"/>
</dbReference>
<dbReference type="InterPro" id="IPR015590">
    <property type="entry name" value="Aldehyde_DH_dom"/>
</dbReference>
<dbReference type="InterPro" id="IPR005766">
    <property type="entry name" value="P5_carboxy_syn"/>
</dbReference>
<evidence type="ECO:0000256" key="1">
    <source>
        <dbReference type="ARBA" id="ARBA00003492"/>
    </source>
</evidence>
<evidence type="ECO:0000256" key="4">
    <source>
        <dbReference type="ARBA" id="ARBA00006300"/>
    </source>
</evidence>
<dbReference type="HAMAP" id="MF_00456">
    <property type="entry name" value="ProB"/>
    <property type="match status" value="1"/>
</dbReference>
<evidence type="ECO:0000256" key="13">
    <source>
        <dbReference type="ARBA" id="ARBA00023002"/>
    </source>
</evidence>
<dbReference type="InterPro" id="IPR016162">
    <property type="entry name" value="Ald_DH_N"/>
</dbReference>
<dbReference type="PANTHER" id="PTHR11063">
    <property type="entry name" value="GLUTAMATE SEMIALDEHYDE DEHYDROGENASE"/>
    <property type="match status" value="1"/>
</dbReference>
<keyword evidence="6 17" id="KW-0028">Amino-acid biosynthesis</keyword>
<keyword evidence="11 17" id="KW-0067">ATP-binding</keyword>
<evidence type="ECO:0000256" key="16">
    <source>
        <dbReference type="ARBA" id="ARBA00049141"/>
    </source>
</evidence>
<keyword evidence="7 17" id="KW-0641">Proline biosynthesis</keyword>
<dbReference type="NCBIfam" id="TIGR00407">
    <property type="entry name" value="proA"/>
    <property type="match status" value="1"/>
</dbReference>
<dbReference type="SUPFAM" id="SSF53633">
    <property type="entry name" value="Carbamate kinase-like"/>
    <property type="match status" value="1"/>
</dbReference>
<evidence type="ECO:0000313" key="20">
    <source>
        <dbReference type="EMBL" id="ABG74923.1"/>
    </source>
</evidence>
<evidence type="ECO:0000256" key="2">
    <source>
        <dbReference type="ARBA" id="ARBA00004985"/>
    </source>
</evidence>
<dbReference type="Gene3D" id="3.40.1160.10">
    <property type="entry name" value="Acetylglutamate kinase-like"/>
    <property type="match status" value="1"/>
</dbReference>
<keyword evidence="8 17" id="KW-0808">Transferase</keyword>
<sequence length="717" mass="76907">MDRVDSTRAFVKGVKLIVVKVGTAVVTRSDGRLALGRLGALCEQIKELITLGHEVILVASGAVSVGRQRLRYRRLINSSFADLQKPQVELDGKACAAVGQNGLMALYDTLFSQLDVTSSQLLVTDNDFRDPEFRKQLSGTVKTLLSLKVIPIFNENDAVSTRRAPYEDSSGIFWDNDSLAALLALELKADLLILLSDVEGLFSGPPSDPQSKLIHTYIKEKYEGLITFGDKSRVGRGGMTAKVKAAVYSAQAGIPVVITSGCAPDNIIKVLNGERIGTLFHRDANTWGPSGAVGARDMAVAARESSRQLQAMSPGARSKILLDIASALEANEQNITVENEADVAAAQQAGYEKSLISRLALKPGKISSLANSIRVLANMEEPIGHVLNRTEIASGFVLEKKSSSLGVLLVIFESRPDALVQIASLAIRSGNGLLLKGGKEARRSNAALHKVITSAIPENVGQKLIGLVTSRDEIPDLLKLDDVIDLVIPRGSNKLVSQIKESTKIPVLGHADGICHVYVDKSADMGKAKGIVLDAKTDYPAACNAMETLLVHQDLVQNGGLSELVVELQTKGVDIQGGPRASSLLNIPETRSFHHEYNSLACTIEIVDDVYAAIDHIHRHGSAHTDSIITEDRETAEIFLQQVDSAAVFHNVSTRFSDGARFGLGAEVGISTSRIHARGPVGVEGLLTTRWIGKGNGQVVNGDKGVVYTHKDLRLCA</sequence>
<evidence type="ECO:0000256" key="9">
    <source>
        <dbReference type="ARBA" id="ARBA00022741"/>
    </source>
</evidence>
<evidence type="ECO:0000256" key="8">
    <source>
        <dbReference type="ARBA" id="ARBA00022679"/>
    </source>
</evidence>
<dbReference type="FunFam" id="3.40.309.10:FF:000015">
    <property type="entry name" value="Delta-1-pyrroline-5-carboxylate synthase"/>
    <property type="match status" value="1"/>
</dbReference>
<dbReference type="InterPro" id="IPR016161">
    <property type="entry name" value="Ald_DH/histidinol_DH"/>
</dbReference>